<evidence type="ECO:0000256" key="6">
    <source>
        <dbReference type="ARBA" id="ARBA00022475"/>
    </source>
</evidence>
<evidence type="ECO:0000256" key="10">
    <source>
        <dbReference type="ARBA" id="ARBA00022989"/>
    </source>
</evidence>
<dbReference type="OMA" id="MEMGVAK"/>
<dbReference type="Proteomes" id="UP000016666">
    <property type="component" value="Unassembled WGS sequence"/>
</dbReference>
<dbReference type="GO" id="GO:0051119">
    <property type="term" value="F:sugar transmembrane transporter activity"/>
    <property type="evidence" value="ECO:0007669"/>
    <property type="project" value="InterPro"/>
</dbReference>
<reference evidence="15" key="2">
    <citation type="submission" date="2025-08" db="UniProtKB">
        <authorList>
            <consortium name="Ensembl"/>
        </authorList>
    </citation>
    <scope>IDENTIFICATION</scope>
</reference>
<evidence type="ECO:0000313" key="15">
    <source>
        <dbReference type="Ensembl" id="ENSAPLP00000009392.2"/>
    </source>
</evidence>
<name>U3IQ69_ANAPP</name>
<evidence type="ECO:0000313" key="16">
    <source>
        <dbReference type="Proteomes" id="UP000016666"/>
    </source>
</evidence>
<evidence type="ECO:0000256" key="13">
    <source>
        <dbReference type="ARBA" id="ARBA00031430"/>
    </source>
</evidence>
<evidence type="ECO:0000256" key="3">
    <source>
        <dbReference type="ARBA" id="ARBA00007809"/>
    </source>
</evidence>
<keyword evidence="12 14" id="KW-0472">Membrane</keyword>
<reference evidence="15" key="3">
    <citation type="submission" date="2025-09" db="UniProtKB">
        <authorList>
            <consortium name="Ensembl"/>
        </authorList>
    </citation>
    <scope>IDENTIFICATION</scope>
</reference>
<feature type="transmembrane region" description="Helical" evidence="14">
    <location>
        <begin position="152"/>
        <end position="170"/>
    </location>
</feature>
<dbReference type="Pfam" id="PF03083">
    <property type="entry name" value="MtN3_slv"/>
    <property type="match status" value="2"/>
</dbReference>
<reference evidence="16" key="1">
    <citation type="submission" date="2017-10" db="EMBL/GenBank/DDBJ databases">
        <title>A new Pekin duck reference genome.</title>
        <authorList>
            <person name="Hou Z.-C."/>
            <person name="Zhou Z.-K."/>
            <person name="Zhu F."/>
            <person name="Hou S.-S."/>
        </authorList>
    </citation>
    <scope>NUCLEOTIDE SEQUENCE [LARGE SCALE GENOMIC DNA]</scope>
</reference>
<keyword evidence="7" id="KW-0762">Sugar transport</keyword>
<keyword evidence="11" id="KW-0333">Golgi apparatus</keyword>
<protein>
    <recommendedName>
        <fullName evidence="4">Sugar transporter SWEET1</fullName>
    </recommendedName>
    <alternativeName>
        <fullName evidence="13">Solute carrier family 50 member 1</fullName>
    </alternativeName>
</protein>
<evidence type="ECO:0000256" key="12">
    <source>
        <dbReference type="ARBA" id="ARBA00023136"/>
    </source>
</evidence>
<keyword evidence="8 14" id="KW-0812">Transmembrane</keyword>
<dbReference type="GO" id="GO:0005886">
    <property type="term" value="C:plasma membrane"/>
    <property type="evidence" value="ECO:0007669"/>
    <property type="project" value="UniProtKB-SubCell"/>
</dbReference>
<dbReference type="FunFam" id="1.20.1280.290:FF:000004">
    <property type="entry name" value="Sugar transporter SWEET"/>
    <property type="match status" value="1"/>
</dbReference>
<keyword evidence="9" id="KW-0677">Repeat</keyword>
<sequence length="202" mass="22272">GGQWGVGDNAEKVPAAEEGLFDLCRVINTKSVDNIQFLPFLAIKANNLCWLGYGCWKPDWTLIIINSIGAALQSLYILVYFYYSTTKVGVLLKVLTFLAPLAVACGYFCYLPDEDTLRSRMGFSCSSLTIMMYALPLINLAKVIRSRSTRCLSFPLTVTAFLASSSWTLYGQLVKDNYITVAPFSGAPGTGPDPVRRRVCHT</sequence>
<dbReference type="AlphaFoldDB" id="U3IQ69"/>
<evidence type="ECO:0000256" key="8">
    <source>
        <dbReference type="ARBA" id="ARBA00022692"/>
    </source>
</evidence>
<evidence type="ECO:0000256" key="14">
    <source>
        <dbReference type="SAM" id="Phobius"/>
    </source>
</evidence>
<evidence type="ECO:0000256" key="9">
    <source>
        <dbReference type="ARBA" id="ARBA00022737"/>
    </source>
</evidence>
<feature type="transmembrane region" description="Helical" evidence="14">
    <location>
        <begin position="121"/>
        <end position="140"/>
    </location>
</feature>
<dbReference type="InterPro" id="IPR047664">
    <property type="entry name" value="SWEET"/>
</dbReference>
<keyword evidence="16" id="KW-1185">Reference proteome</keyword>
<evidence type="ECO:0000256" key="5">
    <source>
        <dbReference type="ARBA" id="ARBA00022448"/>
    </source>
</evidence>
<evidence type="ECO:0000256" key="2">
    <source>
        <dbReference type="ARBA" id="ARBA00004653"/>
    </source>
</evidence>
<evidence type="ECO:0000256" key="7">
    <source>
        <dbReference type="ARBA" id="ARBA00022597"/>
    </source>
</evidence>
<dbReference type="PANTHER" id="PTHR10791">
    <property type="entry name" value="RAG1-ACTIVATING PROTEIN 1"/>
    <property type="match status" value="1"/>
</dbReference>
<feature type="transmembrane region" description="Helical" evidence="14">
    <location>
        <begin position="60"/>
        <end position="83"/>
    </location>
</feature>
<comment type="similarity">
    <text evidence="3">Belongs to the SWEET sugar transporter family.</text>
</comment>
<organism evidence="15 16">
    <name type="scientific">Anas platyrhynchos platyrhynchos</name>
    <name type="common">Northern mallard</name>
    <dbReference type="NCBI Taxonomy" id="8840"/>
    <lineage>
        <taxon>Eukaryota</taxon>
        <taxon>Metazoa</taxon>
        <taxon>Chordata</taxon>
        <taxon>Craniata</taxon>
        <taxon>Vertebrata</taxon>
        <taxon>Euteleostomi</taxon>
        <taxon>Archelosauria</taxon>
        <taxon>Archosauria</taxon>
        <taxon>Dinosauria</taxon>
        <taxon>Saurischia</taxon>
        <taxon>Theropoda</taxon>
        <taxon>Coelurosauria</taxon>
        <taxon>Aves</taxon>
        <taxon>Neognathae</taxon>
        <taxon>Galloanserae</taxon>
        <taxon>Anseriformes</taxon>
        <taxon>Anatidae</taxon>
        <taxon>Anatinae</taxon>
        <taxon>Anas</taxon>
    </lineage>
</organism>
<evidence type="ECO:0000256" key="1">
    <source>
        <dbReference type="ARBA" id="ARBA00004651"/>
    </source>
</evidence>
<dbReference type="Ensembl" id="ENSAPLT00000010084.2">
    <property type="protein sequence ID" value="ENSAPLP00000009392.2"/>
    <property type="gene ID" value="ENSAPLG00000029554.1"/>
</dbReference>
<dbReference type="InterPro" id="IPR004316">
    <property type="entry name" value="SWEET_rpt"/>
</dbReference>
<evidence type="ECO:0000256" key="4">
    <source>
        <dbReference type="ARBA" id="ARBA00021741"/>
    </source>
</evidence>
<proteinExistence type="inferred from homology"/>
<keyword evidence="5" id="KW-0813">Transport</keyword>
<comment type="subcellular location">
    <subcellularLocation>
        <location evidence="1">Cell membrane</location>
        <topology evidence="1">Multi-pass membrane protein</topology>
    </subcellularLocation>
    <subcellularLocation>
        <location evidence="2">Golgi apparatus membrane</location>
        <topology evidence="2">Multi-pass membrane protein</topology>
    </subcellularLocation>
</comment>
<dbReference type="HOGENOM" id="CLU_048643_1_2_1"/>
<accession>U3IQ69</accession>
<keyword evidence="6" id="KW-1003">Cell membrane</keyword>
<keyword evidence="10 14" id="KW-1133">Transmembrane helix</keyword>
<feature type="transmembrane region" description="Helical" evidence="14">
    <location>
        <begin position="90"/>
        <end position="109"/>
    </location>
</feature>
<evidence type="ECO:0000256" key="11">
    <source>
        <dbReference type="ARBA" id="ARBA00023034"/>
    </source>
</evidence>
<dbReference type="Gene3D" id="1.20.1280.290">
    <property type="match status" value="2"/>
</dbReference>
<dbReference type="GeneTree" id="ENSGT00390000007801"/>
<dbReference type="PANTHER" id="PTHR10791:SF30">
    <property type="entry name" value="SUGAR TRANSPORTER SWEET1"/>
    <property type="match status" value="1"/>
</dbReference>
<dbReference type="GO" id="GO:0000139">
    <property type="term" value="C:Golgi membrane"/>
    <property type="evidence" value="ECO:0007669"/>
    <property type="project" value="UniProtKB-SubCell"/>
</dbReference>